<evidence type="ECO:0000256" key="2">
    <source>
        <dbReference type="ARBA" id="ARBA00009347"/>
    </source>
</evidence>
<evidence type="ECO:0000259" key="9">
    <source>
        <dbReference type="Pfam" id="PF02771"/>
    </source>
</evidence>
<proteinExistence type="inferred from homology"/>
<comment type="caution">
    <text evidence="10">The sequence shown here is derived from an EMBL/GenBank/DDBJ whole genome shotgun (WGS) entry which is preliminary data.</text>
</comment>
<dbReference type="InterPro" id="IPR046373">
    <property type="entry name" value="Acyl-CoA_Oxase/DH_mid-dom_sf"/>
</dbReference>
<dbReference type="InterPro" id="IPR006091">
    <property type="entry name" value="Acyl-CoA_Oxase/DH_mid-dom"/>
</dbReference>
<dbReference type="InterPro" id="IPR013786">
    <property type="entry name" value="AcylCoA_DH/ox_N"/>
</dbReference>
<dbReference type="Pfam" id="PF00441">
    <property type="entry name" value="Acyl-CoA_dh_1"/>
    <property type="match status" value="1"/>
</dbReference>
<evidence type="ECO:0000259" key="8">
    <source>
        <dbReference type="Pfam" id="PF02770"/>
    </source>
</evidence>
<dbReference type="Gene3D" id="2.40.110.10">
    <property type="entry name" value="Butyryl-CoA Dehydrogenase, subunit A, domain 2"/>
    <property type="match status" value="1"/>
</dbReference>
<evidence type="ECO:0000256" key="3">
    <source>
        <dbReference type="ARBA" id="ARBA00022630"/>
    </source>
</evidence>
<dbReference type="GO" id="GO:0050660">
    <property type="term" value="F:flavin adenine dinucleotide binding"/>
    <property type="evidence" value="ECO:0007669"/>
    <property type="project" value="InterPro"/>
</dbReference>
<evidence type="ECO:0000313" key="11">
    <source>
        <dbReference type="Proteomes" id="UP000535890"/>
    </source>
</evidence>
<dbReference type="GO" id="GO:0033539">
    <property type="term" value="P:fatty acid beta-oxidation using acyl-CoA dehydrogenase"/>
    <property type="evidence" value="ECO:0007669"/>
    <property type="project" value="TreeGrafter"/>
</dbReference>
<comment type="similarity">
    <text evidence="2 6">Belongs to the acyl-CoA dehydrogenase family.</text>
</comment>
<gene>
    <name evidence="10" type="ORF">BJ983_005842</name>
</gene>
<dbReference type="GO" id="GO:0005737">
    <property type="term" value="C:cytoplasm"/>
    <property type="evidence" value="ECO:0007669"/>
    <property type="project" value="TreeGrafter"/>
</dbReference>
<dbReference type="EMBL" id="JACCBN010000001">
    <property type="protein sequence ID" value="NYD39740.1"/>
    <property type="molecule type" value="Genomic_DNA"/>
</dbReference>
<feature type="domain" description="Acyl-CoA dehydrogenase/oxidase N-terminal" evidence="9">
    <location>
        <begin position="19"/>
        <end position="129"/>
    </location>
</feature>
<dbReference type="Gene3D" id="1.10.540.10">
    <property type="entry name" value="Acyl-CoA dehydrogenase/oxidase, N-terminal domain"/>
    <property type="match status" value="1"/>
</dbReference>
<dbReference type="SUPFAM" id="SSF56645">
    <property type="entry name" value="Acyl-CoA dehydrogenase NM domain-like"/>
    <property type="match status" value="1"/>
</dbReference>
<feature type="domain" description="Acyl-CoA oxidase/dehydrogenase middle" evidence="8">
    <location>
        <begin position="134"/>
        <end position="231"/>
    </location>
</feature>
<dbReference type="PANTHER" id="PTHR48083:SF1">
    <property type="entry name" value="DEHYDROGENASE, PUTATIVE (AFU_ORTHOLOGUE AFUA_7G06510)-RELATED"/>
    <property type="match status" value="1"/>
</dbReference>
<keyword evidence="5 6" id="KW-0560">Oxidoreductase</keyword>
<organism evidence="10 11">
    <name type="scientific">Actinomycetospora corticicola</name>
    <dbReference type="NCBI Taxonomy" id="663602"/>
    <lineage>
        <taxon>Bacteria</taxon>
        <taxon>Bacillati</taxon>
        <taxon>Actinomycetota</taxon>
        <taxon>Actinomycetes</taxon>
        <taxon>Pseudonocardiales</taxon>
        <taxon>Pseudonocardiaceae</taxon>
        <taxon>Actinomycetospora</taxon>
    </lineage>
</organism>
<evidence type="ECO:0000256" key="4">
    <source>
        <dbReference type="ARBA" id="ARBA00022827"/>
    </source>
</evidence>
<dbReference type="InterPro" id="IPR009100">
    <property type="entry name" value="AcylCoA_DH/oxidase_NM_dom_sf"/>
</dbReference>
<keyword evidence="4 6" id="KW-0274">FAD</keyword>
<dbReference type="InterPro" id="IPR036250">
    <property type="entry name" value="AcylCo_DH-like_C"/>
</dbReference>
<dbReference type="PANTHER" id="PTHR48083">
    <property type="entry name" value="MEDIUM-CHAIN SPECIFIC ACYL-COA DEHYDROGENASE, MITOCHONDRIAL-RELATED"/>
    <property type="match status" value="1"/>
</dbReference>
<evidence type="ECO:0000256" key="1">
    <source>
        <dbReference type="ARBA" id="ARBA00001974"/>
    </source>
</evidence>
<dbReference type="GO" id="GO:0003995">
    <property type="term" value="F:acyl-CoA dehydrogenase activity"/>
    <property type="evidence" value="ECO:0007669"/>
    <property type="project" value="TreeGrafter"/>
</dbReference>
<dbReference type="InterPro" id="IPR050741">
    <property type="entry name" value="Acyl-CoA_dehydrogenase"/>
</dbReference>
<comment type="cofactor">
    <cofactor evidence="1 6">
        <name>FAD</name>
        <dbReference type="ChEBI" id="CHEBI:57692"/>
    </cofactor>
</comment>
<name>A0A7Y9E2I3_9PSEU</name>
<accession>A0A7Y9E2I3</accession>
<dbReference type="RefSeq" id="WP_179797016.1">
    <property type="nucleotide sequence ID" value="NZ_BAABHP010000032.1"/>
</dbReference>
<dbReference type="Gene3D" id="1.20.140.10">
    <property type="entry name" value="Butyryl-CoA Dehydrogenase, subunit A, domain 3"/>
    <property type="match status" value="1"/>
</dbReference>
<dbReference type="CDD" id="cd00567">
    <property type="entry name" value="ACAD"/>
    <property type="match status" value="1"/>
</dbReference>
<evidence type="ECO:0000259" key="7">
    <source>
        <dbReference type="Pfam" id="PF00441"/>
    </source>
</evidence>
<dbReference type="InterPro" id="IPR037069">
    <property type="entry name" value="AcylCoA_DH/ox_N_sf"/>
</dbReference>
<dbReference type="SUPFAM" id="SSF47203">
    <property type="entry name" value="Acyl-CoA dehydrogenase C-terminal domain-like"/>
    <property type="match status" value="1"/>
</dbReference>
<sequence>MKFSRWESPVNKSSIVPETAERAALRESVTALVGRYGHDYFVEKAHAHSEPSELWKELGAAGFLGVHLPEEYGGGGGTLGDLLVVVEAASAAGCPLLMTVISPAICGTILAHHGSHEMKQRWLIGIADGSLKMAFAITEPDAGSNSHEVTTTAHADGEGWRLSGTKYWTSGIDEADAVLVVARSGSAPAKGDRKPLSLFVVPTDSPGLTWQPIPAALTQPEQQFTVFFDDVPLGPEALIGDDGNGLRQVFAGLNPERITAAAISNGISLYSLEKATAYANERAVWKGVKIGAHQGVAHPLAECYIAVAQARLMAQRAADLFDAGEDAAEASNIAKFAAADSSLRTLDQAMQTHGGNGMSLEYGLADLWFLARMLKTAPVSREMVLNFVSQRSLGLPASY</sequence>
<evidence type="ECO:0000256" key="6">
    <source>
        <dbReference type="RuleBase" id="RU362125"/>
    </source>
</evidence>
<evidence type="ECO:0000256" key="5">
    <source>
        <dbReference type="ARBA" id="ARBA00023002"/>
    </source>
</evidence>
<dbReference type="Pfam" id="PF02770">
    <property type="entry name" value="Acyl-CoA_dh_M"/>
    <property type="match status" value="1"/>
</dbReference>
<reference evidence="10 11" key="1">
    <citation type="submission" date="2020-07" db="EMBL/GenBank/DDBJ databases">
        <title>Sequencing the genomes of 1000 actinobacteria strains.</title>
        <authorList>
            <person name="Klenk H.-P."/>
        </authorList>
    </citation>
    <scope>NUCLEOTIDE SEQUENCE [LARGE SCALE GENOMIC DNA]</scope>
    <source>
        <strain evidence="10 11">DSM 45772</strain>
    </source>
</reference>
<dbReference type="AlphaFoldDB" id="A0A7Y9E2I3"/>
<keyword evidence="3 6" id="KW-0285">Flavoprotein</keyword>
<dbReference type="InterPro" id="IPR009075">
    <property type="entry name" value="AcylCo_DH/oxidase_C"/>
</dbReference>
<dbReference type="Proteomes" id="UP000535890">
    <property type="component" value="Unassembled WGS sequence"/>
</dbReference>
<protein>
    <submittedName>
        <fullName evidence="10">Alkylation response protein AidB-like acyl-CoA dehydrogenase</fullName>
    </submittedName>
</protein>
<keyword evidence="11" id="KW-1185">Reference proteome</keyword>
<evidence type="ECO:0000313" key="10">
    <source>
        <dbReference type="EMBL" id="NYD39740.1"/>
    </source>
</evidence>
<dbReference type="Pfam" id="PF02771">
    <property type="entry name" value="Acyl-CoA_dh_N"/>
    <property type="match status" value="1"/>
</dbReference>
<feature type="domain" description="Acyl-CoA dehydrogenase/oxidase C-terminal" evidence="7">
    <location>
        <begin position="243"/>
        <end position="391"/>
    </location>
</feature>